<dbReference type="AlphaFoldDB" id="A0A0M9A9E0"/>
<feature type="compositionally biased region" description="Basic and acidic residues" evidence="1">
    <location>
        <begin position="144"/>
        <end position="163"/>
    </location>
</feature>
<accession>A0A0M9A9E0</accession>
<evidence type="ECO:0000256" key="1">
    <source>
        <dbReference type="SAM" id="MobiDB-lite"/>
    </source>
</evidence>
<proteinExistence type="predicted"/>
<dbReference type="EMBL" id="KQ435720">
    <property type="protein sequence ID" value="KOX78623.1"/>
    <property type="molecule type" value="Genomic_DNA"/>
</dbReference>
<evidence type="ECO:0000313" key="2">
    <source>
        <dbReference type="EMBL" id="KOX78623.1"/>
    </source>
</evidence>
<organism evidence="2 3">
    <name type="scientific">Melipona quadrifasciata</name>
    <dbReference type="NCBI Taxonomy" id="166423"/>
    <lineage>
        <taxon>Eukaryota</taxon>
        <taxon>Metazoa</taxon>
        <taxon>Ecdysozoa</taxon>
        <taxon>Arthropoda</taxon>
        <taxon>Hexapoda</taxon>
        <taxon>Insecta</taxon>
        <taxon>Pterygota</taxon>
        <taxon>Neoptera</taxon>
        <taxon>Endopterygota</taxon>
        <taxon>Hymenoptera</taxon>
        <taxon>Apocrita</taxon>
        <taxon>Aculeata</taxon>
        <taxon>Apoidea</taxon>
        <taxon>Anthophila</taxon>
        <taxon>Apidae</taxon>
        <taxon>Melipona</taxon>
    </lineage>
</organism>
<sequence>MEGKKCRSGVLAGGSLSKKDCRIDRLGRIVAGCEHCRSVASCDRGSATRLAARLLDGDTNQSASGSRVVQPELESCSSSFVRNKVIRRVEDREKWRKTRSRGEWYPTGNWDYKKIHVSAPVQQADVLPLHTRLRRATSAVLNGLRDRRPVTRGGEERREEERKKGKTRIKKGRNAKDERGENRLVKGVIATREVVQSPVSPLIDEDSCSHPSATFSNSERAAQIQKPGGGTRCAQNVSGGILRFDLERSNAVHQASAQLLALIGRASRENRGSGQLAPSDKEGLDQRLINTYIHAHWPSQRVAVKAGAAFLPQKKYPLLTDIDDGQTRTTDEPVNERKNEVCGGFRRSQQFTHKNLQAHLGLQISQNISPVPLPRRKGKQTRKHNFGSLIETGAIGPQGVRRQERLIKEREVQKMQKTEARKARKKCCFE</sequence>
<keyword evidence="3" id="KW-1185">Reference proteome</keyword>
<protein>
    <submittedName>
        <fullName evidence="2">Uncharacterized protein</fullName>
    </submittedName>
</protein>
<evidence type="ECO:0000313" key="3">
    <source>
        <dbReference type="Proteomes" id="UP000053105"/>
    </source>
</evidence>
<feature type="compositionally biased region" description="Basic residues" evidence="1">
    <location>
        <begin position="164"/>
        <end position="173"/>
    </location>
</feature>
<feature type="region of interest" description="Disordered" evidence="1">
    <location>
        <begin position="143"/>
        <end position="181"/>
    </location>
</feature>
<gene>
    <name evidence="2" type="ORF">WN51_07484</name>
</gene>
<reference evidence="2 3" key="1">
    <citation type="submission" date="2015-07" db="EMBL/GenBank/DDBJ databases">
        <title>The genome of Melipona quadrifasciata.</title>
        <authorList>
            <person name="Pan H."/>
            <person name="Kapheim K."/>
        </authorList>
    </citation>
    <scope>NUCLEOTIDE SEQUENCE [LARGE SCALE GENOMIC DNA]</scope>
    <source>
        <strain evidence="2">0111107301</strain>
        <tissue evidence="2">Whole body</tissue>
    </source>
</reference>
<name>A0A0M9A9E0_9HYME</name>
<dbReference type="Proteomes" id="UP000053105">
    <property type="component" value="Unassembled WGS sequence"/>
</dbReference>